<name>A0A0F9CCD0_9ZZZZ</name>
<accession>A0A0F9CCD0</accession>
<organism evidence="1">
    <name type="scientific">marine sediment metagenome</name>
    <dbReference type="NCBI Taxonomy" id="412755"/>
    <lineage>
        <taxon>unclassified sequences</taxon>
        <taxon>metagenomes</taxon>
        <taxon>ecological metagenomes</taxon>
    </lineage>
</organism>
<gene>
    <name evidence="1" type="ORF">LCGC14_2339370</name>
</gene>
<evidence type="ECO:0008006" key="2">
    <source>
        <dbReference type="Google" id="ProtNLM"/>
    </source>
</evidence>
<reference evidence="1" key="1">
    <citation type="journal article" date="2015" name="Nature">
        <title>Complex archaea that bridge the gap between prokaryotes and eukaryotes.</title>
        <authorList>
            <person name="Spang A."/>
            <person name="Saw J.H."/>
            <person name="Jorgensen S.L."/>
            <person name="Zaremba-Niedzwiedzka K."/>
            <person name="Martijn J."/>
            <person name="Lind A.E."/>
            <person name="van Eijk R."/>
            <person name="Schleper C."/>
            <person name="Guy L."/>
            <person name="Ettema T.J."/>
        </authorList>
    </citation>
    <scope>NUCLEOTIDE SEQUENCE</scope>
</reference>
<sequence>MTIDKLKRVMWRLKEINPAGLYSDKNIRLAIMEECGTDERTIKATINKLLELKLLVKAGFGMLKDNETLTQKDV</sequence>
<dbReference type="AlphaFoldDB" id="A0A0F9CCD0"/>
<comment type="caution">
    <text evidence="1">The sequence shown here is derived from an EMBL/GenBank/DDBJ whole genome shotgun (WGS) entry which is preliminary data.</text>
</comment>
<proteinExistence type="predicted"/>
<dbReference type="EMBL" id="LAZR01033808">
    <property type="protein sequence ID" value="KKL47058.1"/>
    <property type="molecule type" value="Genomic_DNA"/>
</dbReference>
<evidence type="ECO:0000313" key="1">
    <source>
        <dbReference type="EMBL" id="KKL47058.1"/>
    </source>
</evidence>
<protein>
    <recommendedName>
        <fullName evidence="2">GntR family transcriptional regulator</fullName>
    </recommendedName>
</protein>